<organism evidence="2 3">
    <name type="scientific">Waterburya agarophytonicola KI4</name>
    <dbReference type="NCBI Taxonomy" id="2874699"/>
    <lineage>
        <taxon>Bacteria</taxon>
        <taxon>Bacillati</taxon>
        <taxon>Cyanobacteriota</taxon>
        <taxon>Cyanophyceae</taxon>
        <taxon>Pleurocapsales</taxon>
        <taxon>Hyellaceae</taxon>
        <taxon>Waterburya</taxon>
        <taxon>Waterburya agarophytonicola</taxon>
    </lineage>
</organism>
<proteinExistence type="predicted"/>
<keyword evidence="1" id="KW-0812">Transmembrane</keyword>
<dbReference type="EMBL" id="JADWDC010000068">
    <property type="protein sequence ID" value="MCC0179116.1"/>
    <property type="molecule type" value="Genomic_DNA"/>
</dbReference>
<evidence type="ECO:0000256" key="1">
    <source>
        <dbReference type="SAM" id="Phobius"/>
    </source>
</evidence>
<evidence type="ECO:0000313" key="2">
    <source>
        <dbReference type="EMBL" id="MCC0179116.1"/>
    </source>
</evidence>
<evidence type="ECO:0000313" key="3">
    <source>
        <dbReference type="Proteomes" id="UP000729733"/>
    </source>
</evidence>
<feature type="transmembrane region" description="Helical" evidence="1">
    <location>
        <begin position="91"/>
        <end position="108"/>
    </location>
</feature>
<protein>
    <submittedName>
        <fullName evidence="2">Uncharacterized protein</fullName>
    </submittedName>
</protein>
<keyword evidence="1" id="KW-0472">Membrane</keyword>
<name>A0A964BWP6_9CYAN</name>
<keyword evidence="3" id="KW-1185">Reference proteome</keyword>
<dbReference type="RefSeq" id="WP_229642214.1">
    <property type="nucleotide sequence ID" value="NZ_JADWDC010000068.1"/>
</dbReference>
<dbReference type="AlphaFoldDB" id="A0A964BWP6"/>
<accession>A0A964BWP6</accession>
<feature type="transmembrane region" description="Helical" evidence="1">
    <location>
        <begin position="64"/>
        <end position="85"/>
    </location>
</feature>
<keyword evidence="1" id="KW-1133">Transmembrane helix</keyword>
<reference evidence="2" key="1">
    <citation type="journal article" date="2021" name="Antonie Van Leeuwenhoek">
        <title>Draft genome and description of Waterburya agarophytonicola gen. nov. sp. nov. (Pleurocapsales, Cyanobacteria): a seaweed symbiont.</title>
        <authorList>
            <person name="Bonthond G."/>
            <person name="Shalygin S."/>
            <person name="Bayer T."/>
            <person name="Weinberger F."/>
        </authorList>
    </citation>
    <scope>NUCLEOTIDE SEQUENCE</scope>
    <source>
        <strain evidence="2">KI4</strain>
    </source>
</reference>
<gene>
    <name evidence="2" type="ORF">I4641_19285</name>
</gene>
<sequence>MSFSERDLKDKLDQMEAEIDGKTAFDPSQFSSKSVFPQVEINPSPQVQGWIDSSKAWFATLPQVGKAAVAIGGVWLGFSILGAVLHVVSSVVSIAFVGLLLYVAYRLFKK</sequence>
<comment type="caution">
    <text evidence="2">The sequence shown here is derived from an EMBL/GenBank/DDBJ whole genome shotgun (WGS) entry which is preliminary data.</text>
</comment>
<dbReference type="Proteomes" id="UP000729733">
    <property type="component" value="Unassembled WGS sequence"/>
</dbReference>